<name>A0A942UW00_9FIRM</name>
<dbReference type="InterPro" id="IPR049560">
    <property type="entry name" value="MeTrfase_RsmB-F_NOP2_cat"/>
</dbReference>
<dbReference type="GO" id="GO:0001510">
    <property type="term" value="P:RNA methylation"/>
    <property type="evidence" value="ECO:0007669"/>
    <property type="project" value="InterPro"/>
</dbReference>
<dbReference type="PROSITE" id="PS51686">
    <property type="entry name" value="SAM_MT_RSMB_NOP"/>
    <property type="match status" value="1"/>
</dbReference>
<proteinExistence type="inferred from homology"/>
<dbReference type="CDD" id="cd21147">
    <property type="entry name" value="RsmF_methylt_CTD1"/>
    <property type="match status" value="1"/>
</dbReference>
<protein>
    <submittedName>
        <fullName evidence="9">RsmB/NOP family class I SAM-dependent RNA methyltransferase</fullName>
    </submittedName>
</protein>
<dbReference type="PANTHER" id="PTHR22807">
    <property type="entry name" value="NOP2 YEAST -RELATED NOL1/NOP2/FMU SUN DOMAIN-CONTAINING"/>
    <property type="match status" value="1"/>
</dbReference>
<organism evidence="9 10">
    <name type="scientific">Anaeromonas frigoriresistens</name>
    <dbReference type="NCBI Taxonomy" id="2683708"/>
    <lineage>
        <taxon>Bacteria</taxon>
        <taxon>Bacillati</taxon>
        <taxon>Bacillota</taxon>
        <taxon>Tissierellia</taxon>
        <taxon>Tissierellales</taxon>
        <taxon>Thermohalobacteraceae</taxon>
        <taxon>Anaeromonas</taxon>
    </lineage>
</organism>
<dbReference type="GO" id="GO:0003723">
    <property type="term" value="F:RNA binding"/>
    <property type="evidence" value="ECO:0007669"/>
    <property type="project" value="UniProtKB-UniRule"/>
</dbReference>
<feature type="domain" description="SAM-dependent MTase RsmB/NOP-type" evidence="8">
    <location>
        <begin position="22"/>
        <end position="303"/>
    </location>
</feature>
<comment type="similarity">
    <text evidence="1 7">Belongs to the class I-like SAM-binding methyltransferase superfamily. RsmB/NOP family.</text>
</comment>
<accession>A0A942UW00</accession>
<keyword evidence="3 7" id="KW-0489">Methyltransferase</keyword>
<evidence type="ECO:0000259" key="8">
    <source>
        <dbReference type="PROSITE" id="PS51686"/>
    </source>
</evidence>
<dbReference type="GO" id="GO:0008757">
    <property type="term" value="F:S-adenosylmethionine-dependent methyltransferase activity"/>
    <property type="evidence" value="ECO:0007669"/>
    <property type="project" value="InterPro"/>
</dbReference>
<evidence type="ECO:0000256" key="5">
    <source>
        <dbReference type="ARBA" id="ARBA00022691"/>
    </source>
</evidence>
<dbReference type="InterPro" id="IPR018314">
    <property type="entry name" value="RsmB/NOL1/NOP2-like_CS"/>
</dbReference>
<dbReference type="InterPro" id="IPR027391">
    <property type="entry name" value="Nol1_Nop2_Fmu_2"/>
</dbReference>
<dbReference type="RefSeq" id="WP_203365365.1">
    <property type="nucleotide sequence ID" value="NZ_WSFT01000016.1"/>
</dbReference>
<dbReference type="InterPro" id="IPR001678">
    <property type="entry name" value="MeTrfase_RsmB-F_NOP2_dom"/>
</dbReference>
<dbReference type="Pfam" id="PF13636">
    <property type="entry name" value="Methyltranf_PUA"/>
    <property type="match status" value="1"/>
</dbReference>
<feature type="binding site" evidence="7">
    <location>
        <position position="135"/>
    </location>
    <ligand>
        <name>S-adenosyl-L-methionine</name>
        <dbReference type="ChEBI" id="CHEBI:59789"/>
    </ligand>
</feature>
<sequence>MNLPENFLNIMKDILQDEYDDFLKSFEIENVKGLRINTLKIDKYSFIDKNLFNLESIPWCNEGFYMKNYDEERPAKHPYYHCGLYYIQEPSAMIPVEVLDPQPGDKVLDIAAAPGGKTTQIAAKLQNKGVIVSNDISPKRVRALEKNINLFGIKNSIILNDSPENIKNNFNNYFDKILIDAPCSGEGMFKRDKKALSDWDEKNNNQLSILQRDILSNTASMLKPGGRLVYSTCTFSLIENEGTIDWFLKEFPEFKVLDIEGLHSLSAGMPHLIGASEYISKTRRAWPHKIHGDGHFIALLQKKNSVIEDIPQPIFPNKNNFSSDELSIINQFFIDTLNVEEKNIIKIKNKVYIPTDIDRNISGVRIISNGIYLGELKKNRFIPSQQYAMTLEMKDAKNVVNISSKDINSYKYLKGETIMLENNKGWNLICIDNYPCGWAKGNGDSLKNYYEPSWRMR</sequence>
<dbReference type="InterPro" id="IPR031340">
    <property type="entry name" value="RsmF_methylt_CI"/>
</dbReference>
<keyword evidence="5 7" id="KW-0949">S-adenosyl-L-methionine</keyword>
<evidence type="ECO:0000256" key="3">
    <source>
        <dbReference type="ARBA" id="ARBA00022603"/>
    </source>
</evidence>
<dbReference type="SUPFAM" id="SSF53335">
    <property type="entry name" value="S-adenosyl-L-methionine-dependent methyltransferases"/>
    <property type="match status" value="1"/>
</dbReference>
<evidence type="ECO:0000313" key="9">
    <source>
        <dbReference type="EMBL" id="MBS4537436.1"/>
    </source>
</evidence>
<dbReference type="GO" id="GO:0006396">
    <property type="term" value="P:RNA processing"/>
    <property type="evidence" value="ECO:0007669"/>
    <property type="project" value="InterPro"/>
</dbReference>
<feature type="binding site" evidence="7">
    <location>
        <position position="180"/>
    </location>
    <ligand>
        <name>S-adenosyl-L-methionine</name>
        <dbReference type="ChEBI" id="CHEBI:59789"/>
    </ligand>
</feature>
<feature type="binding site" evidence="7">
    <location>
        <position position="161"/>
    </location>
    <ligand>
        <name>S-adenosyl-L-methionine</name>
        <dbReference type="ChEBI" id="CHEBI:59789"/>
    </ligand>
</feature>
<keyword evidence="2" id="KW-0963">Cytoplasm</keyword>
<dbReference type="Gene3D" id="3.30.70.1170">
    <property type="entry name" value="Sun protein, domain 3"/>
    <property type="match status" value="1"/>
</dbReference>
<dbReference type="GO" id="GO:0008173">
    <property type="term" value="F:RNA methyltransferase activity"/>
    <property type="evidence" value="ECO:0007669"/>
    <property type="project" value="InterPro"/>
</dbReference>
<dbReference type="InterPro" id="IPR031341">
    <property type="entry name" value="Methyltr_RsmF_N"/>
</dbReference>
<dbReference type="CDD" id="cd02440">
    <property type="entry name" value="AdoMet_MTases"/>
    <property type="match status" value="1"/>
</dbReference>
<evidence type="ECO:0000256" key="2">
    <source>
        <dbReference type="ARBA" id="ARBA00022490"/>
    </source>
</evidence>
<dbReference type="PROSITE" id="PS01153">
    <property type="entry name" value="NOL1_NOP2_SUN"/>
    <property type="match status" value="1"/>
</dbReference>
<dbReference type="Gene3D" id="2.30.130.60">
    <property type="match status" value="1"/>
</dbReference>
<dbReference type="AlphaFoldDB" id="A0A942UW00"/>
<dbReference type="Pfam" id="PF17126">
    <property type="entry name" value="RsmF_methylt_CI"/>
    <property type="match status" value="1"/>
</dbReference>
<feature type="binding site" evidence="7">
    <location>
        <begin position="111"/>
        <end position="117"/>
    </location>
    <ligand>
        <name>S-adenosyl-L-methionine</name>
        <dbReference type="ChEBI" id="CHEBI:59789"/>
    </ligand>
</feature>
<dbReference type="EMBL" id="WSFT01000016">
    <property type="protein sequence ID" value="MBS4537436.1"/>
    <property type="molecule type" value="Genomic_DNA"/>
</dbReference>
<dbReference type="NCBIfam" id="TIGR00446">
    <property type="entry name" value="nop2p"/>
    <property type="match status" value="1"/>
</dbReference>
<keyword evidence="4 7" id="KW-0808">Transferase</keyword>
<evidence type="ECO:0000256" key="6">
    <source>
        <dbReference type="ARBA" id="ARBA00022884"/>
    </source>
</evidence>
<evidence type="ECO:0000256" key="1">
    <source>
        <dbReference type="ARBA" id="ARBA00007494"/>
    </source>
</evidence>
<evidence type="ECO:0000256" key="4">
    <source>
        <dbReference type="ARBA" id="ARBA00022679"/>
    </source>
</evidence>
<reference evidence="9" key="1">
    <citation type="submission" date="2019-12" db="EMBL/GenBank/DDBJ databases">
        <title>Clostridiaceae gen. nov. sp. nov., isolated from sediment in Xinjiang, China.</title>
        <authorList>
            <person name="Zhang R."/>
        </authorList>
    </citation>
    <scope>NUCLEOTIDE SEQUENCE</scope>
    <source>
        <strain evidence="9">D2Q-11</strain>
    </source>
</reference>
<dbReference type="PANTHER" id="PTHR22807:SF30">
    <property type="entry name" value="28S RRNA (CYTOSINE(4447)-C(5))-METHYLTRANSFERASE-RELATED"/>
    <property type="match status" value="1"/>
</dbReference>
<evidence type="ECO:0000313" key="10">
    <source>
        <dbReference type="Proteomes" id="UP000724672"/>
    </source>
</evidence>
<comment type="caution">
    <text evidence="9">The sequence shown here is derived from an EMBL/GenBank/DDBJ whole genome shotgun (WGS) entry which is preliminary data.</text>
</comment>
<dbReference type="InterPro" id="IPR029063">
    <property type="entry name" value="SAM-dependent_MTases_sf"/>
</dbReference>
<dbReference type="Gene3D" id="3.40.50.150">
    <property type="entry name" value="Vaccinia Virus protein VP39"/>
    <property type="match status" value="1"/>
</dbReference>
<dbReference type="Pfam" id="PF17125">
    <property type="entry name" value="Methyltr_RsmF_N"/>
    <property type="match status" value="1"/>
</dbReference>
<dbReference type="Pfam" id="PF01189">
    <property type="entry name" value="Methyltr_RsmB-F"/>
    <property type="match status" value="1"/>
</dbReference>
<keyword evidence="10" id="KW-1185">Reference proteome</keyword>
<feature type="active site" description="Nucleophile" evidence="7">
    <location>
        <position position="233"/>
    </location>
</feature>
<keyword evidence="6 7" id="KW-0694">RNA-binding</keyword>
<dbReference type="Proteomes" id="UP000724672">
    <property type="component" value="Unassembled WGS sequence"/>
</dbReference>
<evidence type="ECO:0000256" key="7">
    <source>
        <dbReference type="PROSITE-ProRule" id="PRU01023"/>
    </source>
</evidence>
<dbReference type="InterPro" id="IPR011023">
    <property type="entry name" value="Nop2p"/>
</dbReference>
<gene>
    <name evidence="9" type="ORF">GOQ27_03120</name>
</gene>
<dbReference type="InterPro" id="IPR023267">
    <property type="entry name" value="RCMT"/>
</dbReference>
<dbReference type="PRINTS" id="PR02008">
    <property type="entry name" value="RCMTFAMILY"/>
</dbReference>